<dbReference type="GeneID" id="83219168"/>
<proteinExistence type="predicted"/>
<organism evidence="2 3">
    <name type="scientific">Lichtheimia ornata</name>
    <dbReference type="NCBI Taxonomy" id="688661"/>
    <lineage>
        <taxon>Eukaryota</taxon>
        <taxon>Fungi</taxon>
        <taxon>Fungi incertae sedis</taxon>
        <taxon>Mucoromycota</taxon>
        <taxon>Mucoromycotina</taxon>
        <taxon>Mucoromycetes</taxon>
        <taxon>Mucorales</taxon>
        <taxon>Lichtheimiaceae</taxon>
        <taxon>Lichtheimia</taxon>
    </lineage>
</organism>
<dbReference type="EMBL" id="JARTCD010000100">
    <property type="protein sequence ID" value="KAJ8652564.1"/>
    <property type="molecule type" value="Genomic_DNA"/>
</dbReference>
<evidence type="ECO:0000313" key="2">
    <source>
        <dbReference type="EMBL" id="KAJ8652564.1"/>
    </source>
</evidence>
<reference evidence="2 3" key="1">
    <citation type="submission" date="2023-03" db="EMBL/GenBank/DDBJ databases">
        <title>Genome sequence of Lichtheimia ornata CBS 291.66.</title>
        <authorList>
            <person name="Mohabir J.T."/>
            <person name="Shea T.P."/>
            <person name="Kurbessoian T."/>
            <person name="Berby B."/>
            <person name="Fontaine J."/>
            <person name="Livny J."/>
            <person name="Gnirke A."/>
            <person name="Stajich J.E."/>
            <person name="Cuomo C.A."/>
        </authorList>
    </citation>
    <scope>NUCLEOTIDE SEQUENCE [LARGE SCALE GENOMIC DNA]</scope>
    <source>
        <strain evidence="2">CBS 291.66</strain>
    </source>
</reference>
<dbReference type="Proteomes" id="UP001234581">
    <property type="component" value="Unassembled WGS sequence"/>
</dbReference>
<dbReference type="InterPro" id="IPR010730">
    <property type="entry name" value="HET"/>
</dbReference>
<protein>
    <recommendedName>
        <fullName evidence="1">Heterokaryon incompatibility domain-containing protein</fullName>
    </recommendedName>
</protein>
<feature type="domain" description="Heterokaryon incompatibility" evidence="1">
    <location>
        <begin position="85"/>
        <end position="239"/>
    </location>
</feature>
<comment type="caution">
    <text evidence="2">The sequence shown here is derived from an EMBL/GenBank/DDBJ whole genome shotgun (WGS) entry which is preliminary data.</text>
</comment>
<evidence type="ECO:0000259" key="1">
    <source>
        <dbReference type="Pfam" id="PF06985"/>
    </source>
</evidence>
<dbReference type="PANTHER" id="PTHR24148:SF64">
    <property type="entry name" value="HETEROKARYON INCOMPATIBILITY DOMAIN-CONTAINING PROTEIN"/>
    <property type="match status" value="1"/>
</dbReference>
<dbReference type="InterPro" id="IPR052895">
    <property type="entry name" value="HetReg/Transcr_Mod"/>
</dbReference>
<dbReference type="PANTHER" id="PTHR24148">
    <property type="entry name" value="ANKYRIN REPEAT DOMAIN-CONTAINING PROTEIN 39 HOMOLOG-RELATED"/>
    <property type="match status" value="1"/>
</dbReference>
<evidence type="ECO:0000313" key="3">
    <source>
        <dbReference type="Proteomes" id="UP001234581"/>
    </source>
</evidence>
<dbReference type="Pfam" id="PF06985">
    <property type="entry name" value="HET"/>
    <property type="match status" value="1"/>
</dbReference>
<dbReference type="RefSeq" id="XP_058337478.1">
    <property type="nucleotide sequence ID" value="XM_058491732.1"/>
</dbReference>
<dbReference type="AlphaFoldDB" id="A0AAD7XQ55"/>
<accession>A0AAD7XQ55</accession>
<gene>
    <name evidence="2" type="ORF">O0I10_011769</name>
</gene>
<name>A0AAD7XQ55_9FUNG</name>
<sequence length="431" mass="50827">MTRDADDYDDPCQYINIRLKDDKDNKLKDLFEKGLNALLADEYFLLLYVPENGAKMQIVQPATDSYHRKRMIKRINEATRIPSFYYALSHLWGITEDNRHMWEEISEYVDDINGQPVDPVSMRDEKRGPLLAMLRDHPDSYWWIDVLCARTDTPLDIMGDIYACCLECIAMIDCEPGLIPKLYTKQRVKEDIVELWTRDQTREEMSYFKQLYEEYPLLLDHLFEFSQSKWWQRVWTWQEMALPLGEVRFIAETGTQALEGNTITMDGLLNSVMNASCIIYYIANEFDSAPIEEEKEQRLLEWIAEITQTRSFSKRRFEKSAQTFLQLFVALETSSRRCMDPVDYVYGLLGMFQIKIPRLSDPNEVWQTFLSELDDYMEDMKNEQVLSEDNNKGKLVGINDDAKQVDLRKARNMADVYKDIIYLEMIDDDEE</sequence>
<keyword evidence="3" id="KW-1185">Reference proteome</keyword>